<dbReference type="Proteomes" id="UP001197735">
    <property type="component" value="Unassembled WGS sequence"/>
</dbReference>
<dbReference type="PANTHER" id="PTHR43191">
    <property type="entry name" value="RRNA METHYLTRANSFERASE 3"/>
    <property type="match status" value="1"/>
</dbReference>
<evidence type="ECO:0000313" key="9">
    <source>
        <dbReference type="Proteomes" id="UP001212008"/>
    </source>
</evidence>
<dbReference type="Gene3D" id="3.40.1280.10">
    <property type="match status" value="1"/>
</dbReference>
<dbReference type="InterPro" id="IPR029028">
    <property type="entry name" value="Alpha/beta_knot_MTases"/>
</dbReference>
<evidence type="ECO:0000259" key="4">
    <source>
        <dbReference type="Pfam" id="PF00588"/>
    </source>
</evidence>
<dbReference type="EMBL" id="JAQKRA010000004">
    <property type="protein sequence ID" value="MDB6491938.1"/>
    <property type="molecule type" value="Genomic_DNA"/>
</dbReference>
<feature type="domain" description="tRNA/rRNA methyltransferase SpoU type" evidence="4">
    <location>
        <begin position="224"/>
        <end position="307"/>
    </location>
</feature>
<reference evidence="7 8" key="1">
    <citation type="submission" date="2018-08" db="EMBL/GenBank/DDBJ databases">
        <title>A genome reference for cultivated species of the human gut microbiota.</title>
        <authorList>
            <person name="Zou Y."/>
            <person name="Xue W."/>
            <person name="Luo G."/>
        </authorList>
    </citation>
    <scope>NUCLEOTIDE SEQUENCE [LARGE SCALE GENOMIC DNA]</scope>
    <source>
        <strain evidence="7 8">AF36-12AT</strain>
    </source>
</reference>
<dbReference type="InterPro" id="IPR029026">
    <property type="entry name" value="tRNA_m1G_MTases_N"/>
</dbReference>
<sequence>MHQPHPIDIAAKASGEPVFREVGVGPWAETHPGEPRPDDPQSVNYDRRFDSSLLDEGDRRNVLDQYRYWAVAAIKADLDARGRHDFEVAVENWTHDFNIGSMVRTANAFQAKRVHIVGPHKWNRKGSLMTELYQHVENHPSITELVECWKLRIAGEIAAAQSQAAAIAFRMHESAGKNVEAGNDAGVSDALLAEGRVAGCAPSGISTDASDASGVGNGFEPTCMAQLAAIDQRIAELKAARVIALDIIPGAVPMETYRFPKRCLMLFGAEGPGLSEKALELADDVVYISQFGSVRSINAGAAAAVSMHAWISQHAAPQL</sequence>
<evidence type="ECO:0000313" key="8">
    <source>
        <dbReference type="Proteomes" id="UP000285613"/>
    </source>
</evidence>
<dbReference type="InterPro" id="IPR001537">
    <property type="entry name" value="SpoU_MeTrfase"/>
</dbReference>
<dbReference type="AlphaFoldDB" id="A0AAN5BKU2"/>
<reference evidence="5" key="2">
    <citation type="submission" date="2021-07" db="EMBL/GenBank/DDBJ databases">
        <title>Xylan utilisation by Bifidobacterium pseudocatenulatum.</title>
        <authorList>
            <person name="Watanabe Y."/>
        </authorList>
    </citation>
    <scope>NUCLEOTIDE SEQUENCE</scope>
    <source>
        <strain evidence="5">YIT12824</strain>
    </source>
</reference>
<comment type="caution">
    <text evidence="7">The sequence shown here is derived from an EMBL/GenBank/DDBJ whole genome shotgun (WGS) entry which is preliminary data.</text>
</comment>
<feature type="region of interest" description="Disordered" evidence="3">
    <location>
        <begin position="1"/>
        <end position="46"/>
    </location>
</feature>
<organism evidence="7 8">
    <name type="scientific">Bifidobacterium pseudocatenulatum</name>
    <dbReference type="NCBI Taxonomy" id="28026"/>
    <lineage>
        <taxon>Bacteria</taxon>
        <taxon>Bacillati</taxon>
        <taxon>Actinomycetota</taxon>
        <taxon>Actinomycetes</taxon>
        <taxon>Bifidobacteriales</taxon>
        <taxon>Bifidobacteriaceae</taxon>
        <taxon>Bifidobacterium</taxon>
    </lineage>
</organism>
<gene>
    <name evidence="7" type="ORF">DWZ91_04625</name>
    <name evidence="5" type="ORF">KZP06_09065</name>
    <name evidence="6" type="ORF">PMN70_06985</name>
</gene>
<reference evidence="6 9" key="3">
    <citation type="submission" date="2023-01" db="EMBL/GenBank/DDBJ databases">
        <title>Human gut microbiome strain richness.</title>
        <authorList>
            <person name="Chen-Liaw A."/>
        </authorList>
    </citation>
    <scope>NUCLEOTIDE SEQUENCE [LARGE SCALE GENOMIC DNA]</scope>
    <source>
        <strain evidence="6 9">RTP21311st1_C8_RTP21311_201001</strain>
    </source>
</reference>
<dbReference type="GO" id="GO:0032259">
    <property type="term" value="P:methylation"/>
    <property type="evidence" value="ECO:0007669"/>
    <property type="project" value="UniProtKB-KW"/>
</dbReference>
<dbReference type="EMBL" id="JAHXEI010000009">
    <property type="protein sequence ID" value="MCB4880864.1"/>
    <property type="molecule type" value="Genomic_DNA"/>
</dbReference>
<dbReference type="Proteomes" id="UP001212008">
    <property type="component" value="Unassembled WGS sequence"/>
</dbReference>
<dbReference type="PANTHER" id="PTHR43191:SF2">
    <property type="entry name" value="RRNA METHYLTRANSFERASE 3, MITOCHONDRIAL"/>
    <property type="match status" value="1"/>
</dbReference>
<dbReference type="Proteomes" id="UP000285613">
    <property type="component" value="Unassembled WGS sequence"/>
</dbReference>
<protein>
    <submittedName>
        <fullName evidence="6 7">RNA methyltransferase</fullName>
    </submittedName>
</protein>
<dbReference type="SUPFAM" id="SSF75217">
    <property type="entry name" value="alpha/beta knot"/>
    <property type="match status" value="2"/>
</dbReference>
<dbReference type="GO" id="GO:0003723">
    <property type="term" value="F:RNA binding"/>
    <property type="evidence" value="ECO:0007669"/>
    <property type="project" value="InterPro"/>
</dbReference>
<dbReference type="EMBL" id="QRPH01000003">
    <property type="protein sequence ID" value="RHL96203.1"/>
    <property type="molecule type" value="Genomic_DNA"/>
</dbReference>
<keyword evidence="1 7" id="KW-0489">Methyltransferase</keyword>
<proteinExistence type="predicted"/>
<name>A0AAN5BKU2_BIFPS</name>
<dbReference type="InterPro" id="IPR051259">
    <property type="entry name" value="rRNA_Methyltransferase"/>
</dbReference>
<evidence type="ECO:0000313" key="6">
    <source>
        <dbReference type="EMBL" id="MDB6491938.1"/>
    </source>
</evidence>
<dbReference type="Pfam" id="PF00588">
    <property type="entry name" value="SpoU_methylase"/>
    <property type="match status" value="1"/>
</dbReference>
<keyword evidence="2" id="KW-0808">Transferase</keyword>
<dbReference type="GO" id="GO:0006396">
    <property type="term" value="P:RNA processing"/>
    <property type="evidence" value="ECO:0007669"/>
    <property type="project" value="InterPro"/>
</dbReference>
<evidence type="ECO:0000256" key="1">
    <source>
        <dbReference type="ARBA" id="ARBA00022603"/>
    </source>
</evidence>
<accession>A0AAN5BKU2</accession>
<evidence type="ECO:0000313" key="5">
    <source>
        <dbReference type="EMBL" id="MCB4880864.1"/>
    </source>
</evidence>
<evidence type="ECO:0000256" key="2">
    <source>
        <dbReference type="ARBA" id="ARBA00022679"/>
    </source>
</evidence>
<feature type="compositionally biased region" description="Basic and acidic residues" evidence="3">
    <location>
        <begin position="31"/>
        <end position="46"/>
    </location>
</feature>
<evidence type="ECO:0000313" key="7">
    <source>
        <dbReference type="EMBL" id="RHL96203.1"/>
    </source>
</evidence>
<dbReference type="GO" id="GO:0008173">
    <property type="term" value="F:RNA methyltransferase activity"/>
    <property type="evidence" value="ECO:0007669"/>
    <property type="project" value="InterPro"/>
</dbReference>
<evidence type="ECO:0000256" key="3">
    <source>
        <dbReference type="SAM" id="MobiDB-lite"/>
    </source>
</evidence>